<accession>A0ABN9E2K7</accession>
<reference evidence="1" key="1">
    <citation type="submission" date="2023-05" db="EMBL/GenBank/DDBJ databases">
        <authorList>
            <person name="Stuckert A."/>
        </authorList>
    </citation>
    <scope>NUCLEOTIDE SEQUENCE</scope>
</reference>
<protein>
    <submittedName>
        <fullName evidence="1">Uncharacterized protein</fullName>
    </submittedName>
</protein>
<keyword evidence="2" id="KW-1185">Reference proteome</keyword>
<evidence type="ECO:0000313" key="2">
    <source>
        <dbReference type="Proteomes" id="UP001162483"/>
    </source>
</evidence>
<dbReference type="Proteomes" id="UP001162483">
    <property type="component" value="Unassembled WGS sequence"/>
</dbReference>
<gene>
    <name evidence="1" type="ORF">SPARVUS_LOCUS8782608</name>
</gene>
<comment type="caution">
    <text evidence="1">The sequence shown here is derived from an EMBL/GenBank/DDBJ whole genome shotgun (WGS) entry which is preliminary data.</text>
</comment>
<organism evidence="1 2">
    <name type="scientific">Staurois parvus</name>
    <dbReference type="NCBI Taxonomy" id="386267"/>
    <lineage>
        <taxon>Eukaryota</taxon>
        <taxon>Metazoa</taxon>
        <taxon>Chordata</taxon>
        <taxon>Craniata</taxon>
        <taxon>Vertebrata</taxon>
        <taxon>Euteleostomi</taxon>
        <taxon>Amphibia</taxon>
        <taxon>Batrachia</taxon>
        <taxon>Anura</taxon>
        <taxon>Neobatrachia</taxon>
        <taxon>Ranoidea</taxon>
        <taxon>Ranidae</taxon>
        <taxon>Staurois</taxon>
    </lineage>
</organism>
<evidence type="ECO:0000313" key="1">
    <source>
        <dbReference type="EMBL" id="CAI9577862.1"/>
    </source>
</evidence>
<proteinExistence type="predicted"/>
<sequence>MPLFQISSHTAVFNFLTPSRCWQITCLPIAAARPLICHGPLYTASLMLLRQVPESRP</sequence>
<dbReference type="EMBL" id="CATNWA010014951">
    <property type="protein sequence ID" value="CAI9577862.1"/>
    <property type="molecule type" value="Genomic_DNA"/>
</dbReference>
<name>A0ABN9E2K7_9NEOB</name>